<dbReference type="EMBL" id="AP026561">
    <property type="protein sequence ID" value="BDP43737.1"/>
    <property type="molecule type" value="Genomic_DNA"/>
</dbReference>
<reference evidence="2" key="1">
    <citation type="submission" date="2022-07" db="EMBL/GenBank/DDBJ databases">
        <title>Complete Genome Sequence of the Radioresistant Bacterium Deinococcus aetherius ST0316, Isolated from the Air Dust collected in Lower Stratosphere above Japan.</title>
        <authorList>
            <person name="Satoh K."/>
            <person name="Hagiwara K."/>
            <person name="Katsumata K."/>
            <person name="Kubo A."/>
            <person name="Yokobori S."/>
            <person name="Yamagishi A."/>
            <person name="Oono Y."/>
            <person name="Narumi I."/>
        </authorList>
    </citation>
    <scope>NUCLEOTIDE SEQUENCE</scope>
    <source>
        <strain evidence="2">ST0316</strain>
        <plasmid evidence="2">pDAETH-1</plasmid>
    </source>
</reference>
<name>A0ABM8AJ56_9DEIO</name>
<keyword evidence="3" id="KW-1185">Reference proteome</keyword>
<accession>A0ABM8AJ56</accession>
<dbReference type="InterPro" id="IPR013022">
    <property type="entry name" value="Xyl_isomerase-like_TIM-brl"/>
</dbReference>
<geneLocation type="plasmid" evidence="2 3">
    <name>pDAETH-1</name>
</geneLocation>
<dbReference type="PANTHER" id="PTHR12110">
    <property type="entry name" value="HYDROXYPYRUVATE ISOMERASE"/>
    <property type="match status" value="1"/>
</dbReference>
<proteinExistence type="predicted"/>
<dbReference type="InterPro" id="IPR050312">
    <property type="entry name" value="IolE/XylAMocC-like"/>
</dbReference>
<dbReference type="InterPro" id="IPR036237">
    <property type="entry name" value="Xyl_isomerase-like_sf"/>
</dbReference>
<evidence type="ECO:0000313" key="2">
    <source>
        <dbReference type="EMBL" id="BDP43737.1"/>
    </source>
</evidence>
<dbReference type="PANTHER" id="PTHR12110:SF53">
    <property type="entry name" value="BLR5974 PROTEIN"/>
    <property type="match status" value="1"/>
</dbReference>
<sequence>MMAHDPAVRAVVAGRLHRGLEFGAEIGATHMVVHSPFDFFGHPLVAHTKVTGLDEQLGLVHDTLGEVVAYAASVGCTLVFENIRDLNPAPLLALVRSFDSEFVRVSIDVGHAALMQPKGGPSPDHWIREAGELLGHLHLQDNDGLLDRHWAPGQGDINWRAVFRALREVGGSPRLILEVKPEEIGESASWLAAQGIAR</sequence>
<dbReference type="Pfam" id="PF01261">
    <property type="entry name" value="AP_endonuc_2"/>
    <property type="match status" value="1"/>
</dbReference>
<gene>
    <name evidence="2" type="ORF">DAETH_37060</name>
</gene>
<dbReference type="SUPFAM" id="SSF51658">
    <property type="entry name" value="Xylose isomerase-like"/>
    <property type="match status" value="1"/>
</dbReference>
<keyword evidence="2" id="KW-0614">Plasmid</keyword>
<protein>
    <recommendedName>
        <fullName evidence="1">Xylose isomerase-like TIM barrel domain-containing protein</fullName>
    </recommendedName>
</protein>
<dbReference type="Gene3D" id="3.20.20.150">
    <property type="entry name" value="Divalent-metal-dependent TIM barrel enzymes"/>
    <property type="match status" value="1"/>
</dbReference>
<evidence type="ECO:0000259" key="1">
    <source>
        <dbReference type="Pfam" id="PF01261"/>
    </source>
</evidence>
<evidence type="ECO:0000313" key="3">
    <source>
        <dbReference type="Proteomes" id="UP001064971"/>
    </source>
</evidence>
<feature type="domain" description="Xylose isomerase-like TIM barrel" evidence="1">
    <location>
        <begin position="3"/>
        <end position="193"/>
    </location>
</feature>
<dbReference type="Proteomes" id="UP001064971">
    <property type="component" value="Plasmid pDAETH-1"/>
</dbReference>
<organism evidence="2 3">
    <name type="scientific">Deinococcus aetherius</name>
    <dbReference type="NCBI Taxonomy" id="200252"/>
    <lineage>
        <taxon>Bacteria</taxon>
        <taxon>Thermotogati</taxon>
        <taxon>Deinococcota</taxon>
        <taxon>Deinococci</taxon>
        <taxon>Deinococcales</taxon>
        <taxon>Deinococcaceae</taxon>
        <taxon>Deinococcus</taxon>
    </lineage>
</organism>